<evidence type="ECO:0000256" key="1">
    <source>
        <dbReference type="SAM" id="MobiDB-lite"/>
    </source>
</evidence>
<feature type="region of interest" description="Disordered" evidence="1">
    <location>
        <begin position="1"/>
        <end position="31"/>
    </location>
</feature>
<organism evidence="2 3">
    <name type="scientific">Dovyalis caffra</name>
    <dbReference type="NCBI Taxonomy" id="77055"/>
    <lineage>
        <taxon>Eukaryota</taxon>
        <taxon>Viridiplantae</taxon>
        <taxon>Streptophyta</taxon>
        <taxon>Embryophyta</taxon>
        <taxon>Tracheophyta</taxon>
        <taxon>Spermatophyta</taxon>
        <taxon>Magnoliopsida</taxon>
        <taxon>eudicotyledons</taxon>
        <taxon>Gunneridae</taxon>
        <taxon>Pentapetalae</taxon>
        <taxon>rosids</taxon>
        <taxon>fabids</taxon>
        <taxon>Malpighiales</taxon>
        <taxon>Salicaceae</taxon>
        <taxon>Flacourtieae</taxon>
        <taxon>Dovyalis</taxon>
    </lineage>
</organism>
<comment type="caution">
    <text evidence="2">The sequence shown here is derived from an EMBL/GenBank/DDBJ whole genome shotgun (WGS) entry which is preliminary data.</text>
</comment>
<proteinExistence type="predicted"/>
<sequence>MAKPTYNFRPNISSPSFHSMKGRNDHDDVLSDGAVNEHKFLRRRQGDVGLQKSNIIVFQNPS</sequence>
<dbReference type="Proteomes" id="UP001314170">
    <property type="component" value="Unassembled WGS sequence"/>
</dbReference>
<dbReference type="EMBL" id="CAWUPB010001160">
    <property type="protein sequence ID" value="CAK7340855.1"/>
    <property type="molecule type" value="Genomic_DNA"/>
</dbReference>
<keyword evidence="3" id="KW-1185">Reference proteome</keyword>
<gene>
    <name evidence="2" type="ORF">DCAF_LOCUS15944</name>
</gene>
<reference evidence="2 3" key="1">
    <citation type="submission" date="2024-01" db="EMBL/GenBank/DDBJ databases">
        <authorList>
            <person name="Waweru B."/>
        </authorList>
    </citation>
    <scope>NUCLEOTIDE SEQUENCE [LARGE SCALE GENOMIC DNA]</scope>
</reference>
<protein>
    <submittedName>
        <fullName evidence="2">Uncharacterized protein</fullName>
    </submittedName>
</protein>
<feature type="compositionally biased region" description="Polar residues" evidence="1">
    <location>
        <begin position="8"/>
        <end position="17"/>
    </location>
</feature>
<evidence type="ECO:0000313" key="2">
    <source>
        <dbReference type="EMBL" id="CAK7340855.1"/>
    </source>
</evidence>
<feature type="compositionally biased region" description="Basic and acidic residues" evidence="1">
    <location>
        <begin position="22"/>
        <end position="31"/>
    </location>
</feature>
<name>A0AAV1RYD1_9ROSI</name>
<dbReference type="AlphaFoldDB" id="A0AAV1RYD1"/>
<accession>A0AAV1RYD1</accession>
<evidence type="ECO:0000313" key="3">
    <source>
        <dbReference type="Proteomes" id="UP001314170"/>
    </source>
</evidence>